<feature type="coiled-coil region" evidence="1">
    <location>
        <begin position="39"/>
        <end position="73"/>
    </location>
</feature>
<dbReference type="EMBL" id="FRAS01000001">
    <property type="protein sequence ID" value="SHK09091.1"/>
    <property type="molecule type" value="Genomic_DNA"/>
</dbReference>
<dbReference type="RefSeq" id="WP_073280900.1">
    <property type="nucleotide sequence ID" value="NZ_FRAS01000001.1"/>
</dbReference>
<dbReference type="AlphaFoldDB" id="A0A1M6PMD6"/>
<keyword evidence="1" id="KW-0175">Coiled coil</keyword>
<gene>
    <name evidence="2" type="ORF">SAMN02746009_00283</name>
</gene>
<sequence length="138" mass="15418">MAFPVKLLTTQAQCDDVLDDLQTELKDFTVRQTNYDHRDEKATDRAADLNQEAQTLDRDIADLNRELAAMAADSKRRPRAEADLRAYVKRRGDLGARTSQNPVTAFRLAVDARQVAVQVPELQQAIAEVTAHRATLTA</sequence>
<reference evidence="3" key="1">
    <citation type="submission" date="2016-11" db="EMBL/GenBank/DDBJ databases">
        <authorList>
            <person name="Varghese N."/>
            <person name="Submissions S."/>
        </authorList>
    </citation>
    <scope>NUCLEOTIDE SEQUENCE [LARGE SCALE GENOMIC DNA]</scope>
    <source>
        <strain evidence="3">DSM 18569</strain>
    </source>
</reference>
<dbReference type="OrthoDB" id="881447at2"/>
<organism evidence="2 3">
    <name type="scientific">Hymenobacter psychrotolerans DSM 18569</name>
    <dbReference type="NCBI Taxonomy" id="1121959"/>
    <lineage>
        <taxon>Bacteria</taxon>
        <taxon>Pseudomonadati</taxon>
        <taxon>Bacteroidota</taxon>
        <taxon>Cytophagia</taxon>
        <taxon>Cytophagales</taxon>
        <taxon>Hymenobacteraceae</taxon>
        <taxon>Hymenobacter</taxon>
    </lineage>
</organism>
<proteinExistence type="predicted"/>
<name>A0A1M6PMD6_9BACT</name>
<evidence type="ECO:0000313" key="3">
    <source>
        <dbReference type="Proteomes" id="UP000183947"/>
    </source>
</evidence>
<accession>A0A1M6PMD6</accession>
<evidence type="ECO:0000313" key="2">
    <source>
        <dbReference type="EMBL" id="SHK09091.1"/>
    </source>
</evidence>
<protein>
    <submittedName>
        <fullName evidence="2">Uncharacterized protein</fullName>
    </submittedName>
</protein>
<evidence type="ECO:0000256" key="1">
    <source>
        <dbReference type="SAM" id="Coils"/>
    </source>
</evidence>
<dbReference type="Proteomes" id="UP000183947">
    <property type="component" value="Unassembled WGS sequence"/>
</dbReference>
<keyword evidence="3" id="KW-1185">Reference proteome</keyword>